<sequence length="115" mass="12834">MDDIPTHVVKHDWEEDVMLALYADDSPNLTSFRWAVLAVVKRQRVLHLLPDWLEKIARCRQCDKDGHFTDRPAAYSATEAKTPKTGSGMADQSATSGRADRSLHAHGYSGGAYYS</sequence>
<organism evidence="2 3">
    <name type="scientific">Eumeta variegata</name>
    <name type="common">Bagworm moth</name>
    <name type="synonym">Eumeta japonica</name>
    <dbReference type="NCBI Taxonomy" id="151549"/>
    <lineage>
        <taxon>Eukaryota</taxon>
        <taxon>Metazoa</taxon>
        <taxon>Ecdysozoa</taxon>
        <taxon>Arthropoda</taxon>
        <taxon>Hexapoda</taxon>
        <taxon>Insecta</taxon>
        <taxon>Pterygota</taxon>
        <taxon>Neoptera</taxon>
        <taxon>Endopterygota</taxon>
        <taxon>Lepidoptera</taxon>
        <taxon>Glossata</taxon>
        <taxon>Ditrysia</taxon>
        <taxon>Tineoidea</taxon>
        <taxon>Psychidae</taxon>
        <taxon>Oiketicinae</taxon>
        <taxon>Eumeta</taxon>
    </lineage>
</organism>
<name>A0A4C1UWN0_EUMVA</name>
<accession>A0A4C1UWN0</accession>
<proteinExistence type="predicted"/>
<dbReference type="Proteomes" id="UP000299102">
    <property type="component" value="Unassembled WGS sequence"/>
</dbReference>
<dbReference type="AlphaFoldDB" id="A0A4C1UWN0"/>
<feature type="region of interest" description="Disordered" evidence="1">
    <location>
        <begin position="65"/>
        <end position="115"/>
    </location>
</feature>
<keyword evidence="3" id="KW-1185">Reference proteome</keyword>
<dbReference type="EMBL" id="BGZK01000230">
    <property type="protein sequence ID" value="GBP30194.1"/>
    <property type="molecule type" value="Genomic_DNA"/>
</dbReference>
<gene>
    <name evidence="2" type="ORF">EVAR_94502_1</name>
</gene>
<evidence type="ECO:0000313" key="2">
    <source>
        <dbReference type="EMBL" id="GBP30194.1"/>
    </source>
</evidence>
<evidence type="ECO:0000313" key="3">
    <source>
        <dbReference type="Proteomes" id="UP000299102"/>
    </source>
</evidence>
<reference evidence="2 3" key="1">
    <citation type="journal article" date="2019" name="Commun. Biol.">
        <title>The bagworm genome reveals a unique fibroin gene that provides high tensile strength.</title>
        <authorList>
            <person name="Kono N."/>
            <person name="Nakamura H."/>
            <person name="Ohtoshi R."/>
            <person name="Tomita M."/>
            <person name="Numata K."/>
            <person name="Arakawa K."/>
        </authorList>
    </citation>
    <scope>NUCLEOTIDE SEQUENCE [LARGE SCALE GENOMIC DNA]</scope>
</reference>
<comment type="caution">
    <text evidence="2">The sequence shown here is derived from an EMBL/GenBank/DDBJ whole genome shotgun (WGS) entry which is preliminary data.</text>
</comment>
<protein>
    <submittedName>
        <fullName evidence="2">Uncharacterized protein</fullName>
    </submittedName>
</protein>
<evidence type="ECO:0000256" key="1">
    <source>
        <dbReference type="SAM" id="MobiDB-lite"/>
    </source>
</evidence>